<evidence type="ECO:0000313" key="1">
    <source>
        <dbReference type="EMBL" id="GAH78987.1"/>
    </source>
</evidence>
<gene>
    <name evidence="1" type="ORF">S03H2_59015</name>
</gene>
<proteinExistence type="predicted"/>
<organism evidence="1">
    <name type="scientific">marine sediment metagenome</name>
    <dbReference type="NCBI Taxonomy" id="412755"/>
    <lineage>
        <taxon>unclassified sequences</taxon>
        <taxon>metagenomes</taxon>
        <taxon>ecological metagenomes</taxon>
    </lineage>
</organism>
<dbReference type="EMBL" id="BARU01037927">
    <property type="protein sequence ID" value="GAH78987.1"/>
    <property type="molecule type" value="Genomic_DNA"/>
</dbReference>
<name>X1IBE4_9ZZZZ</name>
<reference evidence="1" key="1">
    <citation type="journal article" date="2014" name="Front. Microbiol.">
        <title>High frequency of phylogenetically diverse reductive dehalogenase-homologous genes in deep subseafloor sedimentary metagenomes.</title>
        <authorList>
            <person name="Kawai M."/>
            <person name="Futagami T."/>
            <person name="Toyoda A."/>
            <person name="Takaki Y."/>
            <person name="Nishi S."/>
            <person name="Hori S."/>
            <person name="Arai W."/>
            <person name="Tsubouchi T."/>
            <person name="Morono Y."/>
            <person name="Uchiyama I."/>
            <person name="Ito T."/>
            <person name="Fujiyama A."/>
            <person name="Inagaki F."/>
            <person name="Takami H."/>
        </authorList>
    </citation>
    <scope>NUCLEOTIDE SEQUENCE</scope>
    <source>
        <strain evidence="1">Expedition CK06-06</strain>
    </source>
</reference>
<comment type="caution">
    <text evidence="1">The sequence shown here is derived from an EMBL/GenBank/DDBJ whole genome shotgun (WGS) entry which is preliminary data.</text>
</comment>
<sequence>MPTDLGRPYNLDWRGDPPHMLARDIPVWYRFLEKWGFQFISLWYDCLLGGPVLTDQEKKDPMKRMWRINLAKRADAISELENELWIIEVSADPGLRAIGQLQTYRVLWLRDPKIIKPERLILVSETIENDLLDVAGTYGMQCYIV</sequence>
<protein>
    <submittedName>
        <fullName evidence="1">Uncharacterized protein</fullName>
    </submittedName>
</protein>
<accession>X1IBE4</accession>
<dbReference type="AlphaFoldDB" id="X1IBE4"/>